<evidence type="ECO:0000313" key="2">
    <source>
        <dbReference type="Proteomes" id="UP000018209"/>
    </source>
</evidence>
<accession>A0ABQ0IWV3</accession>
<gene>
    <name evidence="1" type="ORF">NBRC3257_1680</name>
</gene>
<organism evidence="1 2">
    <name type="scientific">Gluconobacter thailandicus NBRC 3257</name>
    <dbReference type="NCBI Taxonomy" id="1381097"/>
    <lineage>
        <taxon>Bacteria</taxon>
        <taxon>Pseudomonadati</taxon>
        <taxon>Pseudomonadota</taxon>
        <taxon>Alphaproteobacteria</taxon>
        <taxon>Acetobacterales</taxon>
        <taxon>Acetobacteraceae</taxon>
        <taxon>Gluconobacter</taxon>
    </lineage>
</organism>
<name>A0ABQ0IWV3_GLUTH</name>
<evidence type="ECO:0008006" key="3">
    <source>
        <dbReference type="Google" id="ProtNLM"/>
    </source>
</evidence>
<protein>
    <recommendedName>
        <fullName evidence="3">Transposase</fullName>
    </recommendedName>
</protein>
<dbReference type="EMBL" id="BASM01000019">
    <property type="protein sequence ID" value="GAD26681.1"/>
    <property type="molecule type" value="Genomic_DNA"/>
</dbReference>
<comment type="caution">
    <text evidence="1">The sequence shown here is derived from an EMBL/GenBank/DDBJ whole genome shotgun (WGS) entry which is preliminary data.</text>
</comment>
<proteinExistence type="predicted"/>
<sequence>MRQREVRQVTECLEGNAGAFEKPFISLGRMKIDATGRACMI</sequence>
<reference evidence="1 2" key="1">
    <citation type="submission" date="2013-08" db="EMBL/GenBank/DDBJ databases">
        <title>Gluconobacter thailandicus NBRC 3257 whole genome sequence.</title>
        <authorList>
            <person name="Matsutani M."/>
            <person name="Yakushi T."/>
            <person name="Matsushita K."/>
        </authorList>
    </citation>
    <scope>NUCLEOTIDE SEQUENCE [LARGE SCALE GENOMIC DNA]</scope>
    <source>
        <strain evidence="1 2">NBRC 3257</strain>
    </source>
</reference>
<keyword evidence="2" id="KW-1185">Reference proteome</keyword>
<evidence type="ECO:0000313" key="1">
    <source>
        <dbReference type="EMBL" id="GAD26681.1"/>
    </source>
</evidence>
<dbReference type="Proteomes" id="UP000018209">
    <property type="component" value="Unassembled WGS sequence"/>
</dbReference>